<evidence type="ECO:0008006" key="3">
    <source>
        <dbReference type="Google" id="ProtNLM"/>
    </source>
</evidence>
<dbReference type="Proteomes" id="UP000886667">
    <property type="component" value="Unassembled WGS sequence"/>
</dbReference>
<name>A0A9E4KA41_9GAMM</name>
<gene>
    <name evidence="1" type="ORF">JAZ07_00945</name>
</gene>
<proteinExistence type="predicted"/>
<evidence type="ECO:0000313" key="1">
    <source>
        <dbReference type="EMBL" id="MCG7944892.1"/>
    </source>
</evidence>
<sequence length="172" mass="19646">MEYAVYRLTEEGTESKHPKGKIGISKNLDQRLYYHFGKNEKHYEVLCKVLGGKREALDVERVFQEYYGVVDGAVLWATTNNPSKRQDVKDKIAATIRRTGSSRGANNGRYAKNSYVLTSPSGQTFSQEHFDEEGGWSKFCKNRGLHKGHLRSVAMGVQGQHKGWQCRFEEIR</sequence>
<organism evidence="1 2">
    <name type="scientific">Candidatus Thiodiazotropha taylori</name>
    <dbReference type="NCBI Taxonomy" id="2792791"/>
    <lineage>
        <taxon>Bacteria</taxon>
        <taxon>Pseudomonadati</taxon>
        <taxon>Pseudomonadota</taxon>
        <taxon>Gammaproteobacteria</taxon>
        <taxon>Chromatiales</taxon>
        <taxon>Sedimenticolaceae</taxon>
        <taxon>Candidatus Thiodiazotropha</taxon>
    </lineage>
</organism>
<evidence type="ECO:0000313" key="2">
    <source>
        <dbReference type="Proteomes" id="UP000886667"/>
    </source>
</evidence>
<comment type="caution">
    <text evidence="1">The sequence shown here is derived from an EMBL/GenBank/DDBJ whole genome shotgun (WGS) entry which is preliminary data.</text>
</comment>
<dbReference type="AlphaFoldDB" id="A0A9E4KA41"/>
<dbReference type="EMBL" id="JAEPCM010000016">
    <property type="protein sequence ID" value="MCG7944892.1"/>
    <property type="molecule type" value="Genomic_DNA"/>
</dbReference>
<reference evidence="1" key="1">
    <citation type="journal article" date="2021" name="Proc. Natl. Acad. Sci. U.S.A.">
        <title>Global biogeography of chemosynthetic symbionts reveals both localized and globally distributed symbiont groups. .</title>
        <authorList>
            <person name="Osvatic J.T."/>
            <person name="Wilkins L.G.E."/>
            <person name="Leibrecht L."/>
            <person name="Leray M."/>
            <person name="Zauner S."/>
            <person name="Polzin J."/>
            <person name="Camacho Y."/>
            <person name="Gros O."/>
            <person name="van Gils J.A."/>
            <person name="Eisen J.A."/>
            <person name="Petersen J.M."/>
            <person name="Yuen B."/>
        </authorList>
    </citation>
    <scope>NUCLEOTIDE SEQUENCE</scope>
    <source>
        <strain evidence="1">MAGclacostrist064TRANS</strain>
    </source>
</reference>
<accession>A0A9E4KA41</accession>
<protein>
    <recommendedName>
        <fullName evidence="3">GIY-YIG domain-containing protein</fullName>
    </recommendedName>
</protein>